<dbReference type="EMBL" id="JAVFHQ010000004">
    <property type="protein sequence ID" value="KAK4549467.1"/>
    <property type="molecule type" value="Genomic_DNA"/>
</dbReference>
<dbReference type="AlphaFoldDB" id="A0AAV9JUS6"/>
<keyword evidence="4" id="KW-0479">Metal-binding</keyword>
<dbReference type="GO" id="GO:0061630">
    <property type="term" value="F:ubiquitin protein ligase activity"/>
    <property type="evidence" value="ECO:0007669"/>
    <property type="project" value="UniProtKB-EC"/>
</dbReference>
<dbReference type="PROSITE" id="PS51873">
    <property type="entry name" value="TRIAD"/>
    <property type="match status" value="1"/>
</dbReference>
<proteinExistence type="predicted"/>
<gene>
    <name evidence="11" type="ORF">LTR36_006464</name>
</gene>
<comment type="caution">
    <text evidence="11">The sequence shown here is derived from an EMBL/GenBank/DDBJ whole genome shotgun (WGS) entry which is preliminary data.</text>
</comment>
<evidence type="ECO:0000256" key="6">
    <source>
        <dbReference type="ARBA" id="ARBA00022771"/>
    </source>
</evidence>
<keyword evidence="12" id="KW-1185">Reference proteome</keyword>
<evidence type="ECO:0000256" key="1">
    <source>
        <dbReference type="ARBA" id="ARBA00001798"/>
    </source>
</evidence>
<dbReference type="EC" id="2.3.2.31" evidence="2"/>
<dbReference type="InterPro" id="IPR044066">
    <property type="entry name" value="TRIAD_supradom"/>
</dbReference>
<keyword evidence="6" id="KW-0863">Zinc-finger</keyword>
<dbReference type="Pfam" id="PF01485">
    <property type="entry name" value="IBR"/>
    <property type="match status" value="1"/>
</dbReference>
<evidence type="ECO:0000256" key="9">
    <source>
        <dbReference type="SAM" id="MobiDB-lite"/>
    </source>
</evidence>
<evidence type="ECO:0000256" key="5">
    <source>
        <dbReference type="ARBA" id="ARBA00022737"/>
    </source>
</evidence>
<reference evidence="11 12" key="1">
    <citation type="submission" date="2021-11" db="EMBL/GenBank/DDBJ databases">
        <title>Black yeast isolated from Biological Soil Crust.</title>
        <authorList>
            <person name="Kurbessoian T."/>
        </authorList>
    </citation>
    <scope>NUCLEOTIDE SEQUENCE [LARGE SCALE GENOMIC DNA]</scope>
    <source>
        <strain evidence="11 12">CCFEE 5522</strain>
    </source>
</reference>
<dbReference type="PANTHER" id="PTHR11685">
    <property type="entry name" value="RBR FAMILY RING FINGER AND IBR DOMAIN-CONTAINING"/>
    <property type="match status" value="1"/>
</dbReference>
<dbReference type="SUPFAM" id="SSF57850">
    <property type="entry name" value="RING/U-box"/>
    <property type="match status" value="2"/>
</dbReference>
<keyword evidence="7" id="KW-0833">Ubl conjugation pathway</keyword>
<evidence type="ECO:0000256" key="3">
    <source>
        <dbReference type="ARBA" id="ARBA00022679"/>
    </source>
</evidence>
<evidence type="ECO:0000256" key="4">
    <source>
        <dbReference type="ARBA" id="ARBA00022723"/>
    </source>
</evidence>
<dbReference type="InterPro" id="IPR031127">
    <property type="entry name" value="E3_UB_ligase_RBR"/>
</dbReference>
<protein>
    <recommendedName>
        <fullName evidence="2">RBR-type E3 ubiquitin transferase</fullName>
        <ecNumber evidence="2">2.3.2.31</ecNumber>
    </recommendedName>
</protein>
<evidence type="ECO:0000256" key="7">
    <source>
        <dbReference type="ARBA" id="ARBA00022786"/>
    </source>
</evidence>
<keyword evidence="3" id="KW-0808">Transferase</keyword>
<comment type="catalytic activity">
    <reaction evidence="1">
        <text>[E2 ubiquitin-conjugating enzyme]-S-ubiquitinyl-L-cysteine + [acceptor protein]-L-lysine = [E2 ubiquitin-conjugating enzyme]-L-cysteine + [acceptor protein]-N(6)-ubiquitinyl-L-lysine.</text>
        <dbReference type="EC" id="2.3.2.31"/>
    </reaction>
</comment>
<evidence type="ECO:0000256" key="8">
    <source>
        <dbReference type="ARBA" id="ARBA00022833"/>
    </source>
</evidence>
<feature type="domain" description="RING-type" evidence="10">
    <location>
        <begin position="122"/>
        <end position="286"/>
    </location>
</feature>
<evidence type="ECO:0000313" key="12">
    <source>
        <dbReference type="Proteomes" id="UP001324427"/>
    </source>
</evidence>
<evidence type="ECO:0000313" key="11">
    <source>
        <dbReference type="EMBL" id="KAK4549467.1"/>
    </source>
</evidence>
<feature type="region of interest" description="Disordered" evidence="9">
    <location>
        <begin position="89"/>
        <end position="110"/>
    </location>
</feature>
<organism evidence="11 12">
    <name type="scientific">Oleoguttula mirabilis</name>
    <dbReference type="NCBI Taxonomy" id="1507867"/>
    <lineage>
        <taxon>Eukaryota</taxon>
        <taxon>Fungi</taxon>
        <taxon>Dikarya</taxon>
        <taxon>Ascomycota</taxon>
        <taxon>Pezizomycotina</taxon>
        <taxon>Dothideomycetes</taxon>
        <taxon>Dothideomycetidae</taxon>
        <taxon>Mycosphaerellales</taxon>
        <taxon>Teratosphaeriaceae</taxon>
        <taxon>Oleoguttula</taxon>
    </lineage>
</organism>
<dbReference type="InterPro" id="IPR013083">
    <property type="entry name" value="Znf_RING/FYVE/PHD"/>
</dbReference>
<dbReference type="Proteomes" id="UP001324427">
    <property type="component" value="Unassembled WGS sequence"/>
</dbReference>
<dbReference type="GO" id="GO:0008270">
    <property type="term" value="F:zinc ion binding"/>
    <property type="evidence" value="ECO:0007669"/>
    <property type="project" value="UniProtKB-KW"/>
</dbReference>
<sequence>MAAVPEWIRVLDEADEDTARMIIESQLQDLDELEGGQDIALARQTYETELKRYRGSRRDAKDETPLVQAPVVIASDEAVVSAIPLTINENGKRPASPTTDDEDAKRQKVKEDSVEVVEPVIQLFECAACNDRKPVSEVWQVPCDHFYCLECIETLYCAAIADESLYPPRCCQTAMPYEDIRWLLPEALRAEFEAKKEELDNKDRIYCYEPTCSAYIALSAYTDGVATSPGCERKTCVICKAAAHESDCPEDMALQEVLRMASDEGWQRCPTCKNMLEHTHGCWHMT</sequence>
<keyword evidence="8" id="KW-0862">Zinc</keyword>
<dbReference type="GO" id="GO:0016567">
    <property type="term" value="P:protein ubiquitination"/>
    <property type="evidence" value="ECO:0007669"/>
    <property type="project" value="InterPro"/>
</dbReference>
<dbReference type="InterPro" id="IPR017907">
    <property type="entry name" value="Znf_RING_CS"/>
</dbReference>
<evidence type="ECO:0000256" key="2">
    <source>
        <dbReference type="ARBA" id="ARBA00012251"/>
    </source>
</evidence>
<dbReference type="Gene3D" id="3.30.40.10">
    <property type="entry name" value="Zinc/RING finger domain, C3HC4 (zinc finger)"/>
    <property type="match status" value="1"/>
</dbReference>
<name>A0AAV9JUS6_9PEZI</name>
<evidence type="ECO:0000259" key="10">
    <source>
        <dbReference type="PROSITE" id="PS51873"/>
    </source>
</evidence>
<accession>A0AAV9JUS6</accession>
<dbReference type="InterPro" id="IPR002867">
    <property type="entry name" value="IBR_dom"/>
</dbReference>
<keyword evidence="5" id="KW-0677">Repeat</keyword>
<dbReference type="PROSITE" id="PS00518">
    <property type="entry name" value="ZF_RING_1"/>
    <property type="match status" value="1"/>
</dbReference>